<dbReference type="AlphaFoldDB" id="W0Q9Q9"/>
<accession>W0Q9Q9</accession>
<organism evidence="1 2">
    <name type="scientific">Mannheimia varigena USDA-ARS-USMARC-1296</name>
    <dbReference type="NCBI Taxonomy" id="1433287"/>
    <lineage>
        <taxon>Bacteria</taxon>
        <taxon>Pseudomonadati</taxon>
        <taxon>Pseudomonadota</taxon>
        <taxon>Gammaproteobacteria</taxon>
        <taxon>Pasteurellales</taxon>
        <taxon>Pasteurellaceae</taxon>
        <taxon>Mannheimia</taxon>
    </lineage>
</organism>
<protein>
    <submittedName>
        <fullName evidence="1">Uncharacterized protein</fullName>
    </submittedName>
</protein>
<dbReference type="PATRIC" id="fig|1433287.3.peg.511"/>
<keyword evidence="2" id="KW-1185">Reference proteome</keyword>
<dbReference type="eggNOG" id="COG1640">
    <property type="taxonomic scope" value="Bacteria"/>
</dbReference>
<evidence type="ECO:0000313" key="1">
    <source>
        <dbReference type="EMBL" id="AHG75037.1"/>
    </source>
</evidence>
<name>W0Q9Q9_9PAST</name>
<proteinExistence type="predicted"/>
<dbReference type="EMBL" id="CP006943">
    <property type="protein sequence ID" value="AHG75037.1"/>
    <property type="molecule type" value="Genomic_DNA"/>
</dbReference>
<dbReference type="HOGENOM" id="CLU_2770991_0_0_6"/>
<dbReference type="Proteomes" id="UP000066995">
    <property type="component" value="Chromosome"/>
</dbReference>
<gene>
    <name evidence="1" type="ORF">X808_5140</name>
</gene>
<reference evidence="1 2" key="1">
    <citation type="submission" date="2013-12" db="EMBL/GenBank/DDBJ databases">
        <title>Annotation of the Mannheimia varigena USDA-ARS-USMARC-1296 complete genome.</title>
        <authorList>
            <person name="Harhay G.P."/>
            <person name="Clawson M.L."/>
            <person name="Murray R.W."/>
            <person name="Lubbers B.V."/>
            <person name="Heaton M.P."/>
            <person name="Chitko-Mckown C.G."/>
            <person name="Harhay D.M."/>
            <person name="Smith T.P.L."/>
        </authorList>
    </citation>
    <scope>NUCLEOTIDE SEQUENCE [LARGE SCALE GENOMIC DNA]</scope>
    <source>
        <strain evidence="1 2">USDA-ARS-USMARC-1296</strain>
    </source>
</reference>
<dbReference type="RefSeq" id="WP_025216791.1">
    <property type="nucleotide sequence ID" value="NZ_CP006943.1"/>
</dbReference>
<dbReference type="KEGG" id="mvi:X808_5140"/>
<sequence>MLKEHNDNAKPLFYDPNIKEYANPAAFEKIEALLNAKGDLQKNNQILPLVKVITKQMPNHKWSKFRYFLPIFAT</sequence>
<evidence type="ECO:0000313" key="2">
    <source>
        <dbReference type="Proteomes" id="UP000066995"/>
    </source>
</evidence>